<feature type="binding site" evidence="5">
    <location>
        <position position="233"/>
    </location>
    <ligand>
        <name>D-glyceraldehyde 3-phosphate</name>
        <dbReference type="ChEBI" id="CHEBI:59776"/>
    </ligand>
</feature>
<dbReference type="InterPro" id="IPR020831">
    <property type="entry name" value="GlycerAld/Erythrose_P_DH"/>
</dbReference>
<dbReference type="EMBL" id="BJNP01000010">
    <property type="protein sequence ID" value="GEC71708.1"/>
    <property type="molecule type" value="Genomic_DNA"/>
</dbReference>
<evidence type="ECO:0000256" key="7">
    <source>
        <dbReference type="PIRSR" id="PIRSR000149-4"/>
    </source>
</evidence>
<feature type="binding site" evidence="6">
    <location>
        <position position="34"/>
    </location>
    <ligand>
        <name>NAD(+)</name>
        <dbReference type="ChEBI" id="CHEBI:57540"/>
    </ligand>
</feature>
<gene>
    <name evidence="10" type="primary">gapA1</name>
    <name evidence="10" type="ORF">FFL01_12470</name>
</gene>
<dbReference type="RefSeq" id="WP_073240670.1">
    <property type="nucleotide sequence ID" value="NZ_BJNP01000010.1"/>
</dbReference>
<comment type="subunit">
    <text evidence="2">Homotetramer.</text>
</comment>
<evidence type="ECO:0000256" key="2">
    <source>
        <dbReference type="ARBA" id="ARBA00011881"/>
    </source>
</evidence>
<evidence type="ECO:0000256" key="6">
    <source>
        <dbReference type="PIRSR" id="PIRSR000149-3"/>
    </source>
</evidence>
<dbReference type="FunFam" id="3.40.50.720:FF:000001">
    <property type="entry name" value="Glyceraldehyde-3-phosphate dehydrogenase"/>
    <property type="match status" value="1"/>
</dbReference>
<feature type="binding site" evidence="5">
    <location>
        <begin position="210"/>
        <end position="211"/>
    </location>
    <ligand>
        <name>D-glyceraldehyde 3-phosphate</name>
        <dbReference type="ChEBI" id="CHEBI:59776"/>
    </ligand>
</feature>
<dbReference type="InterPro" id="IPR006424">
    <property type="entry name" value="Glyceraldehyde-3-P_DH_1"/>
</dbReference>
<feature type="binding site" evidence="5">
    <location>
        <position position="182"/>
    </location>
    <ligand>
        <name>D-glyceraldehyde 3-phosphate</name>
        <dbReference type="ChEBI" id="CHEBI:59776"/>
    </ligand>
</feature>
<dbReference type="Gene3D" id="3.30.360.10">
    <property type="entry name" value="Dihydrodipicolinate Reductase, domain 2"/>
    <property type="match status" value="1"/>
</dbReference>
<dbReference type="InterPro" id="IPR020829">
    <property type="entry name" value="GlycerAld_3-P_DH_cat"/>
</dbReference>
<dbReference type="OrthoDB" id="9803304at2"/>
<evidence type="ECO:0000256" key="3">
    <source>
        <dbReference type="ARBA" id="ARBA00023002"/>
    </source>
</evidence>
<organism evidence="10 11">
    <name type="scientific">Flavobacterium flevense</name>
    <dbReference type="NCBI Taxonomy" id="983"/>
    <lineage>
        <taxon>Bacteria</taxon>
        <taxon>Pseudomonadati</taxon>
        <taxon>Bacteroidota</taxon>
        <taxon>Flavobacteriia</taxon>
        <taxon>Flavobacteriales</taxon>
        <taxon>Flavobacteriaceae</taxon>
        <taxon>Flavobacterium</taxon>
    </lineage>
</organism>
<dbReference type="InterPro" id="IPR036291">
    <property type="entry name" value="NAD(P)-bd_dom_sf"/>
</dbReference>
<sequence length="331" mass="36389">MKTRIAINGFGRIGRNLFRLLLNHPEIEVVAINDIADTKTMAHLIKYDSIHGVLPQTVIADEKGFSIDGIHYLFFHEKSISNLNWKDLDIDFVIESTGKYKTHEDLNQHIIAGAKKVILSAPSEVDTIKTVVLGVNEHILDGTEKIISNASCTTNNAAPMIKIIDQLCGIEQAYITTIHSFTTDQSLHDQPHKDLRRARGASQSIVPTTTGAAKALTKIFPILEGKIGGCGIRVPVPDGSLTDITFNVKTAVSIAEINEAFKLASENELKGILDYTEDPIVSVDIIGNRNSCLFDAQLTSVIDKMVKVVGWYDNEIGYSSRLIDLILLTKP</sequence>
<proteinExistence type="inferred from homology"/>
<protein>
    <submittedName>
        <fullName evidence="10">Type I glyceraldehyde-3-phosphate dehydrogenase</fullName>
    </submittedName>
</protein>
<evidence type="ECO:0000256" key="5">
    <source>
        <dbReference type="PIRSR" id="PIRSR000149-2"/>
    </source>
</evidence>
<accession>A0A4Y4AU09</accession>
<dbReference type="Proteomes" id="UP000316775">
    <property type="component" value="Unassembled WGS sequence"/>
</dbReference>
<dbReference type="InterPro" id="IPR020828">
    <property type="entry name" value="GlycerAld_3-P_DH_NAD(P)-bd"/>
</dbReference>
<evidence type="ECO:0000313" key="10">
    <source>
        <dbReference type="EMBL" id="GEC71708.1"/>
    </source>
</evidence>
<feature type="binding site" evidence="6">
    <location>
        <position position="314"/>
    </location>
    <ligand>
        <name>NAD(+)</name>
        <dbReference type="ChEBI" id="CHEBI:57540"/>
    </ligand>
</feature>
<dbReference type="Pfam" id="PF00044">
    <property type="entry name" value="Gp_dh_N"/>
    <property type="match status" value="1"/>
</dbReference>
<feature type="active site" description="Nucleophile" evidence="4">
    <location>
        <position position="152"/>
    </location>
</feature>
<dbReference type="GO" id="GO:0050661">
    <property type="term" value="F:NADP binding"/>
    <property type="evidence" value="ECO:0007669"/>
    <property type="project" value="InterPro"/>
</dbReference>
<keyword evidence="6" id="KW-0547">Nucleotide-binding</keyword>
<feature type="binding site" evidence="6">
    <location>
        <position position="120"/>
    </location>
    <ligand>
        <name>NAD(+)</name>
        <dbReference type="ChEBI" id="CHEBI:57540"/>
    </ligand>
</feature>
<dbReference type="SUPFAM" id="SSF55347">
    <property type="entry name" value="Glyceraldehyde-3-phosphate dehydrogenase-like, C-terminal domain"/>
    <property type="match status" value="1"/>
</dbReference>
<feature type="domain" description="Glyceraldehyde 3-phosphate dehydrogenase NAD(P) binding" evidence="9">
    <location>
        <begin position="3"/>
        <end position="152"/>
    </location>
</feature>
<evidence type="ECO:0000259" key="9">
    <source>
        <dbReference type="SMART" id="SM00846"/>
    </source>
</evidence>
<dbReference type="NCBIfam" id="TIGR01534">
    <property type="entry name" value="GAPDH-I"/>
    <property type="match status" value="1"/>
</dbReference>
<dbReference type="SUPFAM" id="SSF51735">
    <property type="entry name" value="NAD(P)-binding Rossmann-fold domains"/>
    <property type="match status" value="1"/>
</dbReference>
<dbReference type="Pfam" id="PF02800">
    <property type="entry name" value="Gp_dh_C"/>
    <property type="match status" value="1"/>
</dbReference>
<dbReference type="FunFam" id="3.30.360.10:FF:000002">
    <property type="entry name" value="Glyceraldehyde-3-phosphate dehydrogenase"/>
    <property type="match status" value="1"/>
</dbReference>
<name>A0A4Y4AU09_9FLAO</name>
<evidence type="ECO:0000313" key="11">
    <source>
        <dbReference type="Proteomes" id="UP000316775"/>
    </source>
</evidence>
<feature type="site" description="Activates thiol group during catalysis" evidence="7">
    <location>
        <position position="179"/>
    </location>
</feature>
<feature type="binding site" evidence="5">
    <location>
        <begin position="151"/>
        <end position="153"/>
    </location>
    <ligand>
        <name>D-glyceraldehyde 3-phosphate</name>
        <dbReference type="ChEBI" id="CHEBI:59776"/>
    </ligand>
</feature>
<dbReference type="GO" id="GO:0051287">
    <property type="term" value="F:NAD binding"/>
    <property type="evidence" value="ECO:0007669"/>
    <property type="project" value="InterPro"/>
</dbReference>
<keyword evidence="3" id="KW-0560">Oxidoreductase</keyword>
<dbReference type="PANTHER" id="PTHR43148">
    <property type="entry name" value="GLYCERALDEHYDE-3-PHOSPHATE DEHYDROGENASE 2"/>
    <property type="match status" value="1"/>
</dbReference>
<dbReference type="GO" id="GO:0016620">
    <property type="term" value="F:oxidoreductase activity, acting on the aldehyde or oxo group of donors, NAD or NADP as acceptor"/>
    <property type="evidence" value="ECO:0007669"/>
    <property type="project" value="InterPro"/>
</dbReference>
<comment type="caution">
    <text evidence="10">The sequence shown here is derived from an EMBL/GenBank/DDBJ whole genome shotgun (WGS) entry which is preliminary data.</text>
</comment>
<keyword evidence="6" id="KW-0520">NAD</keyword>
<reference evidence="10 11" key="1">
    <citation type="submission" date="2019-06" db="EMBL/GenBank/DDBJ databases">
        <title>Whole genome shotgun sequence of Flavobacterium flevense NBRC 14960.</title>
        <authorList>
            <person name="Hosoyama A."/>
            <person name="Uohara A."/>
            <person name="Ohji S."/>
            <person name="Ichikawa N."/>
        </authorList>
    </citation>
    <scope>NUCLEOTIDE SEQUENCE [LARGE SCALE GENOMIC DNA]</scope>
    <source>
        <strain evidence="10 11">NBRC 14960</strain>
    </source>
</reference>
<comment type="similarity">
    <text evidence="1 8">Belongs to the glyceraldehyde-3-phosphate dehydrogenase family.</text>
</comment>
<evidence type="ECO:0000256" key="8">
    <source>
        <dbReference type="RuleBase" id="RU000397"/>
    </source>
</evidence>
<dbReference type="AlphaFoldDB" id="A0A4Y4AU09"/>
<dbReference type="CDD" id="cd18126">
    <property type="entry name" value="GAPDH_I_C"/>
    <property type="match status" value="1"/>
</dbReference>
<dbReference type="GO" id="GO:0006006">
    <property type="term" value="P:glucose metabolic process"/>
    <property type="evidence" value="ECO:0007669"/>
    <property type="project" value="InterPro"/>
</dbReference>
<keyword evidence="11" id="KW-1185">Reference proteome</keyword>
<dbReference type="PIRSF" id="PIRSF000149">
    <property type="entry name" value="GAP_DH"/>
    <property type="match status" value="1"/>
</dbReference>
<evidence type="ECO:0000256" key="4">
    <source>
        <dbReference type="PIRSR" id="PIRSR000149-1"/>
    </source>
</evidence>
<evidence type="ECO:0000256" key="1">
    <source>
        <dbReference type="ARBA" id="ARBA00007406"/>
    </source>
</evidence>
<dbReference type="CDD" id="cd05214">
    <property type="entry name" value="GAPDH_I_N"/>
    <property type="match status" value="1"/>
</dbReference>
<dbReference type="Gene3D" id="3.40.50.720">
    <property type="entry name" value="NAD(P)-binding Rossmann-like Domain"/>
    <property type="match status" value="1"/>
</dbReference>
<feature type="binding site" evidence="6">
    <location>
        <begin position="12"/>
        <end position="13"/>
    </location>
    <ligand>
        <name>NAD(+)</name>
        <dbReference type="ChEBI" id="CHEBI:57540"/>
    </ligand>
</feature>
<dbReference type="PRINTS" id="PR00078">
    <property type="entry name" value="G3PDHDRGNASE"/>
</dbReference>
<dbReference type="SMART" id="SM00846">
    <property type="entry name" value="Gp_dh_N"/>
    <property type="match status" value="1"/>
</dbReference>
<dbReference type="STRING" id="983.SAMN05443543_10136"/>